<evidence type="ECO:0000313" key="6">
    <source>
        <dbReference type="EMBL" id="GCD08573.1"/>
    </source>
</evidence>
<dbReference type="Pfam" id="PF00126">
    <property type="entry name" value="HTH_1"/>
    <property type="match status" value="1"/>
</dbReference>
<organism evidence="6 7">
    <name type="scientific">Clostridium tagluense</name>
    <dbReference type="NCBI Taxonomy" id="360422"/>
    <lineage>
        <taxon>Bacteria</taxon>
        <taxon>Bacillati</taxon>
        <taxon>Bacillota</taxon>
        <taxon>Clostridia</taxon>
        <taxon>Eubacteriales</taxon>
        <taxon>Clostridiaceae</taxon>
        <taxon>Clostridium</taxon>
    </lineage>
</organism>
<dbReference type="InterPro" id="IPR005119">
    <property type="entry name" value="LysR_subst-bd"/>
</dbReference>
<dbReference type="GO" id="GO:0000976">
    <property type="term" value="F:transcription cis-regulatory region binding"/>
    <property type="evidence" value="ECO:0007669"/>
    <property type="project" value="TreeGrafter"/>
</dbReference>
<dbReference type="Proteomes" id="UP000287872">
    <property type="component" value="Unassembled WGS sequence"/>
</dbReference>
<dbReference type="AlphaFoldDB" id="A0A401UG97"/>
<reference evidence="6 7" key="1">
    <citation type="submission" date="2018-11" db="EMBL/GenBank/DDBJ databases">
        <title>Genome sequencing and assembly of Clostridium tagluense strain A121.</title>
        <authorList>
            <person name="Murakami T."/>
            <person name="Segawa T."/>
            <person name="Shcherbakova V.A."/>
            <person name="Mori H."/>
            <person name="Yoshimura Y."/>
        </authorList>
    </citation>
    <scope>NUCLEOTIDE SEQUENCE [LARGE SCALE GENOMIC DNA]</scope>
    <source>
        <strain evidence="6 7">A121</strain>
    </source>
</reference>
<comment type="caution">
    <text evidence="6">The sequence shown here is derived from an EMBL/GenBank/DDBJ whole genome shotgun (WGS) entry which is preliminary data.</text>
</comment>
<dbReference type="InterPro" id="IPR036390">
    <property type="entry name" value="WH_DNA-bd_sf"/>
</dbReference>
<dbReference type="RefSeq" id="WP_124997157.1">
    <property type="nucleotide sequence ID" value="NZ_BHYK01000001.1"/>
</dbReference>
<dbReference type="PANTHER" id="PTHR30126:SF39">
    <property type="entry name" value="HTH-TYPE TRANSCRIPTIONAL REGULATOR CYSL"/>
    <property type="match status" value="1"/>
</dbReference>
<keyword evidence="2" id="KW-0805">Transcription regulation</keyword>
<dbReference type="CDD" id="cd08420">
    <property type="entry name" value="PBP2_CysL_like"/>
    <property type="match status" value="1"/>
</dbReference>
<dbReference type="EMBL" id="BHYK01000001">
    <property type="protein sequence ID" value="GCD08573.1"/>
    <property type="molecule type" value="Genomic_DNA"/>
</dbReference>
<dbReference type="PROSITE" id="PS50931">
    <property type="entry name" value="HTH_LYSR"/>
    <property type="match status" value="1"/>
</dbReference>
<name>A0A401UG97_9CLOT</name>
<comment type="similarity">
    <text evidence="1">Belongs to the LysR transcriptional regulatory family.</text>
</comment>
<gene>
    <name evidence="6" type="ORF">Ctaglu_01960</name>
</gene>
<keyword evidence="3" id="KW-0238">DNA-binding</keyword>
<dbReference type="Gene3D" id="1.10.10.10">
    <property type="entry name" value="Winged helix-like DNA-binding domain superfamily/Winged helix DNA-binding domain"/>
    <property type="match status" value="1"/>
</dbReference>
<dbReference type="OrthoDB" id="9785745at2"/>
<dbReference type="SUPFAM" id="SSF53850">
    <property type="entry name" value="Periplasmic binding protein-like II"/>
    <property type="match status" value="1"/>
</dbReference>
<sequence>MLDIRLVTFITLASTKSFTKSAALLNITQPAVSQHIKFLEESYEVRLIAKQGKGFNLTEEGLILLKYAEQIDVLYRRLEMNLKNKSASIKTYNIGASMTIGGYVLPYLLGEHKKLYENIDILLQVNNTEEILKKLVNGKIDFAMIEGLFDKNKFKYKKFKEDELVLAVSKDHAFAKIKEVDIEEVINGNLILREKGSGTRDILENSLIKLGYQLNDLKGYMEIGSISAIKSLVELNLGYTIISRESIRKELKIGTIKEVAIVGFRIKREFNFVYLYQEKFIEEFMDFCFNFLYDK</sequence>
<keyword evidence="7" id="KW-1185">Reference proteome</keyword>
<dbReference type="PANTHER" id="PTHR30126">
    <property type="entry name" value="HTH-TYPE TRANSCRIPTIONAL REGULATOR"/>
    <property type="match status" value="1"/>
</dbReference>
<dbReference type="GO" id="GO:0003700">
    <property type="term" value="F:DNA-binding transcription factor activity"/>
    <property type="evidence" value="ECO:0007669"/>
    <property type="project" value="InterPro"/>
</dbReference>
<protein>
    <submittedName>
        <fullName evidence="6">LysR family transcriptional regulator</fullName>
    </submittedName>
</protein>
<feature type="domain" description="HTH lysR-type" evidence="5">
    <location>
        <begin position="1"/>
        <end position="58"/>
    </location>
</feature>
<dbReference type="Gene3D" id="3.40.190.10">
    <property type="entry name" value="Periplasmic binding protein-like II"/>
    <property type="match status" value="2"/>
</dbReference>
<evidence type="ECO:0000259" key="5">
    <source>
        <dbReference type="PROSITE" id="PS50931"/>
    </source>
</evidence>
<dbReference type="InterPro" id="IPR000847">
    <property type="entry name" value="LysR_HTH_N"/>
</dbReference>
<evidence type="ECO:0000256" key="2">
    <source>
        <dbReference type="ARBA" id="ARBA00023015"/>
    </source>
</evidence>
<evidence type="ECO:0000256" key="1">
    <source>
        <dbReference type="ARBA" id="ARBA00009437"/>
    </source>
</evidence>
<dbReference type="Pfam" id="PF03466">
    <property type="entry name" value="LysR_substrate"/>
    <property type="match status" value="1"/>
</dbReference>
<evidence type="ECO:0000256" key="3">
    <source>
        <dbReference type="ARBA" id="ARBA00023125"/>
    </source>
</evidence>
<proteinExistence type="inferred from homology"/>
<evidence type="ECO:0000313" key="7">
    <source>
        <dbReference type="Proteomes" id="UP000287872"/>
    </source>
</evidence>
<dbReference type="InterPro" id="IPR036388">
    <property type="entry name" value="WH-like_DNA-bd_sf"/>
</dbReference>
<dbReference type="SUPFAM" id="SSF46785">
    <property type="entry name" value="Winged helix' DNA-binding domain"/>
    <property type="match status" value="1"/>
</dbReference>
<dbReference type="PRINTS" id="PR00039">
    <property type="entry name" value="HTHLYSR"/>
</dbReference>
<evidence type="ECO:0000256" key="4">
    <source>
        <dbReference type="ARBA" id="ARBA00023163"/>
    </source>
</evidence>
<accession>A0A401UG97</accession>
<keyword evidence="4" id="KW-0804">Transcription</keyword>